<dbReference type="EMBL" id="JAPDPI010000024">
    <property type="protein sequence ID" value="MCW3806425.1"/>
    <property type="molecule type" value="Genomic_DNA"/>
</dbReference>
<sequence>MMENSHENHSFLDFAYQLYRTMKTNEISLVYEGEVTQDITKTFTSLTEKSLAKSEESNAVQRKVFNVMVECLQNISKHADALSEEEDERRGIVMVSKGDDCYNIITGNVIKNGKIPGLKENLEQVNSLDKKGLSDLYKKQMKEGRISDKGGAGLGLIDIAKKTGSELSYQFKKISDEVSFFILTSTIRRNN</sequence>
<evidence type="ECO:0000313" key="1">
    <source>
        <dbReference type="EMBL" id="MCW3806425.1"/>
    </source>
</evidence>
<protein>
    <submittedName>
        <fullName evidence="1">SiaB family protein kinase</fullName>
    </submittedName>
</protein>
<evidence type="ECO:0000313" key="2">
    <source>
        <dbReference type="Proteomes" id="UP001207408"/>
    </source>
</evidence>
<gene>
    <name evidence="1" type="ORF">OM074_12390</name>
</gene>
<keyword evidence="1" id="KW-0808">Transferase</keyword>
<dbReference type="AlphaFoldDB" id="A0AAE3SLC7"/>
<name>A0AAE3SLC7_9BACT</name>
<comment type="caution">
    <text evidence="1">The sequence shown here is derived from an EMBL/GenBank/DDBJ whole genome shotgun (WGS) entry which is preliminary data.</text>
</comment>
<dbReference type="InterPro" id="IPR046239">
    <property type="entry name" value="DUF6272"/>
</dbReference>
<reference evidence="1" key="1">
    <citation type="submission" date="2022-10" db="EMBL/GenBank/DDBJ databases">
        <authorList>
            <person name="Yu W.X."/>
        </authorList>
    </citation>
    <scope>NUCLEOTIDE SEQUENCE</scope>
    <source>
        <strain evidence="1">D04</strain>
    </source>
</reference>
<dbReference type="GO" id="GO:0016301">
    <property type="term" value="F:kinase activity"/>
    <property type="evidence" value="ECO:0007669"/>
    <property type="project" value="UniProtKB-KW"/>
</dbReference>
<dbReference type="Proteomes" id="UP001207408">
    <property type="component" value="Unassembled WGS sequence"/>
</dbReference>
<accession>A0AAE3SLC7</accession>
<organism evidence="1 2">
    <name type="scientific">Plebeiibacterium marinum</name>
    <dbReference type="NCBI Taxonomy" id="2992111"/>
    <lineage>
        <taxon>Bacteria</taxon>
        <taxon>Pseudomonadati</taxon>
        <taxon>Bacteroidota</taxon>
        <taxon>Bacteroidia</taxon>
        <taxon>Marinilabiliales</taxon>
        <taxon>Marinilabiliaceae</taxon>
        <taxon>Plebeiibacterium</taxon>
    </lineage>
</organism>
<dbReference type="Pfam" id="PF19788">
    <property type="entry name" value="DUF6272"/>
    <property type="match status" value="1"/>
</dbReference>
<dbReference type="RefSeq" id="WP_301199855.1">
    <property type="nucleotide sequence ID" value="NZ_JAPDPI010000024.1"/>
</dbReference>
<dbReference type="NCBIfam" id="NF038262">
    <property type="entry name" value="SiaB_fam_kinase"/>
    <property type="match status" value="1"/>
</dbReference>
<keyword evidence="1" id="KW-0418">Kinase</keyword>
<proteinExistence type="predicted"/>
<keyword evidence="2" id="KW-1185">Reference proteome</keyword>